<dbReference type="InterPro" id="IPR001509">
    <property type="entry name" value="Epimerase_deHydtase"/>
</dbReference>
<dbReference type="RefSeq" id="WP_137266602.1">
    <property type="nucleotide sequence ID" value="NZ_SZUA01000002.1"/>
</dbReference>
<reference evidence="2 3" key="1">
    <citation type="submission" date="2019-04" db="EMBL/GenBank/DDBJ databases">
        <title>Reference strain of H23.</title>
        <authorList>
            <person name="Luo X."/>
        </authorList>
    </citation>
    <scope>NUCLEOTIDE SEQUENCE [LARGE SCALE GENOMIC DNA]</scope>
    <source>
        <strain evidence="2 3">H23</strain>
    </source>
</reference>
<dbReference type="SUPFAM" id="SSF51735">
    <property type="entry name" value="NAD(P)-binding Rossmann-fold domains"/>
    <property type="match status" value="1"/>
</dbReference>
<evidence type="ECO:0000313" key="2">
    <source>
        <dbReference type="EMBL" id="TKR30173.1"/>
    </source>
</evidence>
<dbReference type="Proteomes" id="UP000308707">
    <property type="component" value="Unassembled WGS sequence"/>
</dbReference>
<dbReference type="InterPro" id="IPR050177">
    <property type="entry name" value="Lipid_A_modif_metabolic_enz"/>
</dbReference>
<feature type="domain" description="NAD-dependent epimerase/dehydratase" evidence="1">
    <location>
        <begin position="3"/>
        <end position="211"/>
    </location>
</feature>
<sequence>MRILVTGSSGHLGEALMRTLRAAAHDAVGIDIAPSPYTDAVGSVADRDFVARCMRGAQAVLHAATLHKPHVATHTRQDFVDTNITGTLNLLEEAAANGVGAFVYTSTTSAFGDALVPPAGEPAAWITEDVAPVAKNIYGATKTAAEDLCRIFQRKQKLPCLVLRTSRFFPEPDDDPALRGAYADGNIKANELLYRRVDVQDIVDAHLLAVARAPEIGFGRYIVSATTPFEHEDRAELRRDAPAVLARRVPGYEAEYAHRGWRMFPSLDRVYVNALARKELGWRPRYDFGHILERLRAGEDPRSPLAQAIGIKGYHGQAYEDGLYPVE</sequence>
<keyword evidence="3" id="KW-1185">Reference proteome</keyword>
<dbReference type="InterPro" id="IPR036291">
    <property type="entry name" value="NAD(P)-bd_dom_sf"/>
</dbReference>
<dbReference type="PANTHER" id="PTHR43245">
    <property type="entry name" value="BIFUNCTIONAL POLYMYXIN RESISTANCE PROTEIN ARNA"/>
    <property type="match status" value="1"/>
</dbReference>
<protein>
    <submittedName>
        <fullName evidence="2">NAD(P)-dependent oxidoreductase</fullName>
    </submittedName>
</protein>
<evidence type="ECO:0000313" key="3">
    <source>
        <dbReference type="Proteomes" id="UP000308707"/>
    </source>
</evidence>
<dbReference type="EMBL" id="SZUA01000002">
    <property type="protein sequence ID" value="TKR30173.1"/>
    <property type="molecule type" value="Genomic_DNA"/>
</dbReference>
<dbReference type="Pfam" id="PF01370">
    <property type="entry name" value="Epimerase"/>
    <property type="match status" value="1"/>
</dbReference>
<dbReference type="PANTHER" id="PTHR43245:SF54">
    <property type="entry name" value="BLL0593 PROTEIN"/>
    <property type="match status" value="1"/>
</dbReference>
<evidence type="ECO:0000259" key="1">
    <source>
        <dbReference type="Pfam" id="PF01370"/>
    </source>
</evidence>
<dbReference type="AlphaFoldDB" id="A0A4V5ZPU2"/>
<comment type="caution">
    <text evidence="2">The sequence shown here is derived from an EMBL/GenBank/DDBJ whole genome shotgun (WGS) entry which is preliminary data.</text>
</comment>
<name>A0A4V5ZPU2_9GAMM</name>
<organism evidence="2 3">
    <name type="scientific">Luteimonas gilva</name>
    <dbReference type="NCBI Taxonomy" id="2572684"/>
    <lineage>
        <taxon>Bacteria</taxon>
        <taxon>Pseudomonadati</taxon>
        <taxon>Pseudomonadota</taxon>
        <taxon>Gammaproteobacteria</taxon>
        <taxon>Lysobacterales</taxon>
        <taxon>Lysobacteraceae</taxon>
        <taxon>Luteimonas</taxon>
    </lineage>
</organism>
<dbReference type="OrthoDB" id="9801056at2"/>
<dbReference type="Gene3D" id="3.40.50.720">
    <property type="entry name" value="NAD(P)-binding Rossmann-like Domain"/>
    <property type="match status" value="1"/>
</dbReference>
<gene>
    <name evidence="2" type="ORF">FCE95_08500</name>
</gene>
<accession>A0A4V5ZPU2</accession>
<proteinExistence type="predicted"/>